<accession>X6NTL8</accession>
<feature type="compositionally biased region" description="Low complexity" evidence="1">
    <location>
        <begin position="75"/>
        <end position="88"/>
    </location>
</feature>
<dbReference type="AlphaFoldDB" id="X6NTL8"/>
<dbReference type="Proteomes" id="UP000023152">
    <property type="component" value="Unassembled WGS sequence"/>
</dbReference>
<evidence type="ECO:0000313" key="2">
    <source>
        <dbReference type="EMBL" id="ETO29298.1"/>
    </source>
</evidence>
<sequence length="181" mass="19998">MPKVVEGAAAVRHYQVGFGHHIIPNSKNSPTASTSASSASRQQRKTHGKKSRSMSSIIDTLHVPPRSRDQDRDQAQSQSQSQSQSQAQEQPKKMRIGIEKDEVSQFEEMNQLDQTVSTWNPMEQQSPEKLLSEIESILQSEDIAPIVRAIENIPNEQLPFSISALDDTQTQFPSSSAASAS</sequence>
<feature type="non-terminal residue" evidence="2">
    <location>
        <position position="181"/>
    </location>
</feature>
<organism evidence="2 3">
    <name type="scientific">Reticulomyxa filosa</name>
    <dbReference type="NCBI Taxonomy" id="46433"/>
    <lineage>
        <taxon>Eukaryota</taxon>
        <taxon>Sar</taxon>
        <taxon>Rhizaria</taxon>
        <taxon>Retaria</taxon>
        <taxon>Foraminifera</taxon>
        <taxon>Monothalamids</taxon>
        <taxon>Reticulomyxidae</taxon>
        <taxon>Reticulomyxa</taxon>
    </lineage>
</organism>
<keyword evidence="3" id="KW-1185">Reference proteome</keyword>
<feature type="region of interest" description="Disordered" evidence="1">
    <location>
        <begin position="20"/>
        <end position="98"/>
    </location>
</feature>
<evidence type="ECO:0000256" key="1">
    <source>
        <dbReference type="SAM" id="MobiDB-lite"/>
    </source>
</evidence>
<feature type="compositionally biased region" description="Low complexity" evidence="1">
    <location>
        <begin position="24"/>
        <end position="41"/>
    </location>
</feature>
<evidence type="ECO:0000313" key="3">
    <source>
        <dbReference type="Proteomes" id="UP000023152"/>
    </source>
</evidence>
<gene>
    <name evidence="2" type="ORF">RFI_07829</name>
</gene>
<name>X6NTL8_RETFI</name>
<protein>
    <submittedName>
        <fullName evidence="2">Uncharacterized protein</fullName>
    </submittedName>
</protein>
<dbReference type="EMBL" id="ASPP01006132">
    <property type="protein sequence ID" value="ETO29298.1"/>
    <property type="molecule type" value="Genomic_DNA"/>
</dbReference>
<comment type="caution">
    <text evidence="2">The sequence shown here is derived from an EMBL/GenBank/DDBJ whole genome shotgun (WGS) entry which is preliminary data.</text>
</comment>
<reference evidence="2 3" key="1">
    <citation type="journal article" date="2013" name="Curr. Biol.">
        <title>The Genome of the Foraminiferan Reticulomyxa filosa.</title>
        <authorList>
            <person name="Glockner G."/>
            <person name="Hulsmann N."/>
            <person name="Schleicher M."/>
            <person name="Noegel A.A."/>
            <person name="Eichinger L."/>
            <person name="Gallinger C."/>
            <person name="Pawlowski J."/>
            <person name="Sierra R."/>
            <person name="Euteneuer U."/>
            <person name="Pillet L."/>
            <person name="Moustafa A."/>
            <person name="Platzer M."/>
            <person name="Groth M."/>
            <person name="Szafranski K."/>
            <person name="Schliwa M."/>
        </authorList>
    </citation>
    <scope>NUCLEOTIDE SEQUENCE [LARGE SCALE GENOMIC DNA]</scope>
</reference>
<feature type="compositionally biased region" description="Basic residues" evidence="1">
    <location>
        <begin position="42"/>
        <end position="52"/>
    </location>
</feature>
<proteinExistence type="predicted"/>